<evidence type="ECO:0000256" key="1">
    <source>
        <dbReference type="ARBA" id="ARBA00004370"/>
    </source>
</evidence>
<dbReference type="NCBIfam" id="TIGR02228">
    <property type="entry name" value="sigpep_I_arch"/>
    <property type="match status" value="1"/>
</dbReference>
<sequence length="170" mass="19030">MLKWFYYVFLGFIAIIAVLLIISVLPITGNIKFMTVQSGSMSPAIKMGSVVMVKPIDDYKIGDVITFGQLTKTKSPTTHRIYDIKVVDNTPVYVTKGDANNASDQREISKREIIGKTLISVPYAGFAVDAARKPIGFMLIIIIPAGLIIFDEARKIYEEVKKRKKKKENK</sequence>
<organism evidence="7 8">
    <name type="scientific">Candidatus Nealsonbacteria bacterium CG08_land_8_20_14_0_20_36_22</name>
    <dbReference type="NCBI Taxonomy" id="1974704"/>
    <lineage>
        <taxon>Bacteria</taxon>
        <taxon>Candidatus Nealsoniibacteriota</taxon>
    </lineage>
</organism>
<dbReference type="EMBL" id="PEYC01000055">
    <property type="protein sequence ID" value="PIS39895.1"/>
    <property type="molecule type" value="Genomic_DNA"/>
</dbReference>
<evidence type="ECO:0000256" key="2">
    <source>
        <dbReference type="ARBA" id="ARBA00022692"/>
    </source>
</evidence>
<accession>A0A2H0YN10</accession>
<dbReference type="InterPro" id="IPR019533">
    <property type="entry name" value="Peptidase_S26"/>
</dbReference>
<dbReference type="GO" id="GO:0006465">
    <property type="term" value="P:signal peptide processing"/>
    <property type="evidence" value="ECO:0007669"/>
    <property type="project" value="UniProtKB-UniRule"/>
</dbReference>
<dbReference type="GO" id="GO:0004252">
    <property type="term" value="F:serine-type endopeptidase activity"/>
    <property type="evidence" value="ECO:0007669"/>
    <property type="project" value="UniProtKB-UniRule"/>
</dbReference>
<keyword evidence="2 6" id="KW-0812">Transmembrane</keyword>
<proteinExistence type="predicted"/>
<dbReference type="Proteomes" id="UP000231472">
    <property type="component" value="Unassembled WGS sequence"/>
</dbReference>
<dbReference type="AlphaFoldDB" id="A0A2H0YN10"/>
<name>A0A2H0YN10_9BACT</name>
<evidence type="ECO:0000313" key="7">
    <source>
        <dbReference type="EMBL" id="PIS39895.1"/>
    </source>
</evidence>
<comment type="caution">
    <text evidence="7">The sequence shown here is derived from an EMBL/GenBank/DDBJ whole genome shotgun (WGS) entry which is preliminary data.</text>
</comment>
<dbReference type="GO" id="GO:0016020">
    <property type="term" value="C:membrane"/>
    <property type="evidence" value="ECO:0007669"/>
    <property type="project" value="UniProtKB-SubCell"/>
</dbReference>
<feature type="transmembrane region" description="Helical" evidence="6">
    <location>
        <begin position="137"/>
        <end position="157"/>
    </location>
</feature>
<protein>
    <recommendedName>
        <fullName evidence="5">Signal peptidase I</fullName>
        <ecNumber evidence="5">3.4.21.89</ecNumber>
    </recommendedName>
</protein>
<dbReference type="Gene3D" id="2.10.109.10">
    <property type="entry name" value="Umud Fragment, subunit A"/>
    <property type="match status" value="1"/>
</dbReference>
<feature type="transmembrane region" description="Helical" evidence="6">
    <location>
        <begin position="6"/>
        <end position="27"/>
    </location>
</feature>
<dbReference type="PANTHER" id="PTHR10806">
    <property type="entry name" value="SIGNAL PEPTIDASE COMPLEX CATALYTIC SUBUNIT SEC11"/>
    <property type="match status" value="1"/>
</dbReference>
<keyword evidence="4 6" id="KW-0472">Membrane</keyword>
<dbReference type="EC" id="3.4.21.89" evidence="5"/>
<evidence type="ECO:0000256" key="3">
    <source>
        <dbReference type="ARBA" id="ARBA00022989"/>
    </source>
</evidence>
<reference evidence="8" key="1">
    <citation type="submission" date="2017-09" db="EMBL/GenBank/DDBJ databases">
        <title>Depth-based differentiation of microbial function through sediment-hosted aquifers and enrichment of novel symbionts in the deep terrestrial subsurface.</title>
        <authorList>
            <person name="Probst A.J."/>
            <person name="Ladd B."/>
            <person name="Jarett J.K."/>
            <person name="Geller-Mcgrath D.E."/>
            <person name="Sieber C.M.K."/>
            <person name="Emerson J.B."/>
            <person name="Anantharaman K."/>
            <person name="Thomas B.C."/>
            <person name="Malmstrom R."/>
            <person name="Stieglmeier M."/>
            <person name="Klingl A."/>
            <person name="Woyke T."/>
            <person name="Ryan C.M."/>
            <person name="Banfield J.F."/>
        </authorList>
    </citation>
    <scope>NUCLEOTIDE SEQUENCE [LARGE SCALE GENOMIC DNA]</scope>
</reference>
<dbReference type="SUPFAM" id="SSF51306">
    <property type="entry name" value="LexA/Signal peptidase"/>
    <property type="match status" value="1"/>
</dbReference>
<dbReference type="InterPro" id="IPR001733">
    <property type="entry name" value="Peptidase_S26B"/>
</dbReference>
<dbReference type="GO" id="GO:0009003">
    <property type="term" value="F:signal peptidase activity"/>
    <property type="evidence" value="ECO:0007669"/>
    <property type="project" value="UniProtKB-EC"/>
</dbReference>
<keyword evidence="3 6" id="KW-1133">Transmembrane helix</keyword>
<gene>
    <name evidence="7" type="ORF">COT32_02715</name>
</gene>
<evidence type="ECO:0000256" key="6">
    <source>
        <dbReference type="SAM" id="Phobius"/>
    </source>
</evidence>
<dbReference type="PANTHER" id="PTHR10806:SF6">
    <property type="entry name" value="SIGNAL PEPTIDASE COMPLEX CATALYTIC SUBUNIT SEC11"/>
    <property type="match status" value="1"/>
</dbReference>
<evidence type="ECO:0000313" key="8">
    <source>
        <dbReference type="Proteomes" id="UP000231472"/>
    </source>
</evidence>
<dbReference type="InterPro" id="IPR036286">
    <property type="entry name" value="LexA/Signal_pep-like_sf"/>
</dbReference>
<dbReference type="CDD" id="cd06530">
    <property type="entry name" value="S26_SPase_I"/>
    <property type="match status" value="1"/>
</dbReference>
<evidence type="ECO:0000256" key="4">
    <source>
        <dbReference type="ARBA" id="ARBA00023136"/>
    </source>
</evidence>
<comment type="subcellular location">
    <subcellularLocation>
        <location evidence="1">Membrane</location>
    </subcellularLocation>
</comment>
<evidence type="ECO:0000256" key="5">
    <source>
        <dbReference type="NCBIfam" id="TIGR02228"/>
    </source>
</evidence>